<keyword evidence="1" id="KW-0812">Transmembrane</keyword>
<keyword evidence="1" id="KW-1133">Transmembrane helix</keyword>
<organism evidence="2">
    <name type="scientific">viral metagenome</name>
    <dbReference type="NCBI Taxonomy" id="1070528"/>
    <lineage>
        <taxon>unclassified sequences</taxon>
        <taxon>metagenomes</taxon>
        <taxon>organismal metagenomes</taxon>
    </lineage>
</organism>
<proteinExistence type="predicted"/>
<keyword evidence="1" id="KW-0472">Membrane</keyword>
<dbReference type="EMBL" id="MN738892">
    <property type="protein sequence ID" value="QHT30166.1"/>
    <property type="molecule type" value="Genomic_DNA"/>
</dbReference>
<name>A0A6C0ELX2_9ZZZZ</name>
<evidence type="ECO:0000313" key="2">
    <source>
        <dbReference type="EMBL" id="QHT30166.1"/>
    </source>
</evidence>
<feature type="transmembrane region" description="Helical" evidence="1">
    <location>
        <begin position="33"/>
        <end position="51"/>
    </location>
</feature>
<feature type="transmembrane region" description="Helical" evidence="1">
    <location>
        <begin position="7"/>
        <end position="27"/>
    </location>
</feature>
<protein>
    <submittedName>
        <fullName evidence="2">Uncharacterized protein</fullName>
    </submittedName>
</protein>
<dbReference type="AlphaFoldDB" id="A0A6C0ELX2"/>
<reference evidence="2" key="1">
    <citation type="journal article" date="2020" name="Nature">
        <title>Giant virus diversity and host interactions through global metagenomics.</title>
        <authorList>
            <person name="Schulz F."/>
            <person name="Roux S."/>
            <person name="Paez-Espino D."/>
            <person name="Jungbluth S."/>
            <person name="Walsh D.A."/>
            <person name="Denef V.J."/>
            <person name="McMahon K.D."/>
            <person name="Konstantinidis K.T."/>
            <person name="Eloe-Fadrosh E.A."/>
            <person name="Kyrpides N.C."/>
            <person name="Woyke T."/>
        </authorList>
    </citation>
    <scope>NUCLEOTIDE SEQUENCE</scope>
    <source>
        <strain evidence="2">GVMAG-M-3300009149-34</strain>
    </source>
</reference>
<accession>A0A6C0ELX2</accession>
<sequence>MINITAYGILIFYGLLAIIGAAIGSHFDKTNGFSNGYIAGTALSLVLWFTVGRKMAGV</sequence>
<evidence type="ECO:0000256" key="1">
    <source>
        <dbReference type="SAM" id="Phobius"/>
    </source>
</evidence>